<accession>A0A0K2U0Z6</accession>
<dbReference type="EMBL" id="HACA01014414">
    <property type="protein sequence ID" value="CDW31775.1"/>
    <property type="molecule type" value="Transcribed_RNA"/>
</dbReference>
<feature type="signal peptide" evidence="1">
    <location>
        <begin position="1"/>
        <end position="19"/>
    </location>
</feature>
<sequence>MKFLFTSIFLLSLSSSAFSVKWIEAQNGEIPENAVKFKHSYTEYTNTVYCRAKDEESDNLHSGIMHEGEEACEYPIVSSNSVAYASEYEILSLDDSKDRIQFRFRLPGEPVPPGAVKCHDDEIEDCYFGRSMYSDGICEEELGKIDPSSELIYVAAYKEVHACPFFLYLTDSASVQKNGHHIYPHEHYNRFLQL</sequence>
<feature type="chain" id="PRO_5005488265" evidence="1">
    <location>
        <begin position="20"/>
        <end position="194"/>
    </location>
</feature>
<name>A0A0K2U0Z6_LEPSM</name>
<protein>
    <submittedName>
        <fullName evidence="2">Uncharacterized protein</fullName>
    </submittedName>
</protein>
<dbReference type="AlphaFoldDB" id="A0A0K2U0Z6"/>
<organism evidence="2">
    <name type="scientific">Lepeophtheirus salmonis</name>
    <name type="common">Salmon louse</name>
    <name type="synonym">Caligus salmonis</name>
    <dbReference type="NCBI Taxonomy" id="72036"/>
    <lineage>
        <taxon>Eukaryota</taxon>
        <taxon>Metazoa</taxon>
        <taxon>Ecdysozoa</taxon>
        <taxon>Arthropoda</taxon>
        <taxon>Crustacea</taxon>
        <taxon>Multicrustacea</taxon>
        <taxon>Hexanauplia</taxon>
        <taxon>Copepoda</taxon>
        <taxon>Siphonostomatoida</taxon>
        <taxon>Caligidae</taxon>
        <taxon>Lepeophtheirus</taxon>
    </lineage>
</organism>
<dbReference type="OrthoDB" id="6042501at2759"/>
<dbReference type="PANTHER" id="PTHR31649">
    <property type="entry name" value="AGAP009604-PA"/>
    <property type="match status" value="1"/>
</dbReference>
<keyword evidence="1" id="KW-0732">Signal</keyword>
<proteinExistence type="predicted"/>
<dbReference type="PANTHER" id="PTHR31649:SF1">
    <property type="entry name" value="FARNESOIC ACID O-METHYL TRANSFERASE DOMAIN-CONTAINING PROTEIN"/>
    <property type="match status" value="1"/>
</dbReference>
<reference evidence="2" key="1">
    <citation type="submission" date="2014-05" db="EMBL/GenBank/DDBJ databases">
        <authorList>
            <person name="Chronopoulou M."/>
        </authorList>
    </citation>
    <scope>NUCLEOTIDE SEQUENCE</scope>
    <source>
        <tissue evidence="2">Whole organism</tissue>
    </source>
</reference>
<evidence type="ECO:0000256" key="1">
    <source>
        <dbReference type="SAM" id="SignalP"/>
    </source>
</evidence>
<evidence type="ECO:0000313" key="2">
    <source>
        <dbReference type="EMBL" id="CDW31775.1"/>
    </source>
</evidence>